<dbReference type="EMBL" id="FMAF01000014">
    <property type="protein sequence ID" value="SCB41708.1"/>
    <property type="molecule type" value="Genomic_DNA"/>
</dbReference>
<feature type="domain" description="ABC transmembrane type-1" evidence="8">
    <location>
        <begin position="67"/>
        <end position="258"/>
    </location>
</feature>
<dbReference type="PANTHER" id="PTHR32243">
    <property type="entry name" value="MALTOSE TRANSPORT SYSTEM PERMEASE-RELATED"/>
    <property type="match status" value="1"/>
</dbReference>
<evidence type="ECO:0000256" key="7">
    <source>
        <dbReference type="RuleBase" id="RU363032"/>
    </source>
</evidence>
<dbReference type="RefSeq" id="WP_037197650.1">
    <property type="nucleotide sequence ID" value="NZ_FMAF01000014.1"/>
</dbReference>
<comment type="similarity">
    <text evidence="7">Belongs to the binding-protein-dependent transport system permease family.</text>
</comment>
<keyword evidence="4 7" id="KW-0812">Transmembrane</keyword>
<dbReference type="InterPro" id="IPR000515">
    <property type="entry name" value="MetI-like"/>
</dbReference>
<evidence type="ECO:0000313" key="10">
    <source>
        <dbReference type="Proteomes" id="UP000199205"/>
    </source>
</evidence>
<comment type="subcellular location">
    <subcellularLocation>
        <location evidence="1 7">Cell membrane</location>
        <topology evidence="1 7">Multi-pass membrane protein</topology>
    </subcellularLocation>
</comment>
<feature type="transmembrane region" description="Helical" evidence="7">
    <location>
        <begin position="234"/>
        <end position="257"/>
    </location>
</feature>
<feature type="transmembrane region" description="Helical" evidence="7">
    <location>
        <begin position="63"/>
        <end position="89"/>
    </location>
</feature>
<dbReference type="Gene3D" id="1.10.3720.10">
    <property type="entry name" value="MetI-like"/>
    <property type="match status" value="1"/>
</dbReference>
<dbReference type="Proteomes" id="UP000199205">
    <property type="component" value="Unassembled WGS sequence"/>
</dbReference>
<dbReference type="InterPro" id="IPR035906">
    <property type="entry name" value="MetI-like_sf"/>
</dbReference>
<evidence type="ECO:0000256" key="2">
    <source>
        <dbReference type="ARBA" id="ARBA00022448"/>
    </source>
</evidence>
<proteinExistence type="inferred from homology"/>
<dbReference type="InterPro" id="IPR050901">
    <property type="entry name" value="BP-dep_ABC_trans_perm"/>
</dbReference>
<keyword evidence="2 7" id="KW-0813">Transport</keyword>
<protein>
    <submittedName>
        <fullName evidence="9">Multiple sugar transport system permease protein</fullName>
    </submittedName>
</protein>
<evidence type="ECO:0000256" key="3">
    <source>
        <dbReference type="ARBA" id="ARBA00022475"/>
    </source>
</evidence>
<dbReference type="Pfam" id="PF00528">
    <property type="entry name" value="BPD_transp_1"/>
    <property type="match status" value="1"/>
</dbReference>
<dbReference type="SUPFAM" id="SSF161098">
    <property type="entry name" value="MetI-like"/>
    <property type="match status" value="1"/>
</dbReference>
<sequence>MLKSLRWIVYGLVVFAMNFPVLVTLITSFKTTREIAGNPGLWIEQPTLDNYLKVLTETERFNIFLYLANSTAAALIGTTLAILLAFPAAYVIARSETGQKLLLPLVINLRAVPLIVFAIPLYMMYQWFGLLDTQIGLGLIFTIVNIPLALVMLVNAISDVPVELDEAATVDGASVFDIMIRIIRPVIRPTLVTTFIFGFITAWNEFLFGLMLTTSRAVPMTVGASFFFAASGGGVQWGMASAVMILGALPPALLGIVMYRQLSGSMTAGAVKG</sequence>
<evidence type="ECO:0000256" key="4">
    <source>
        <dbReference type="ARBA" id="ARBA00022692"/>
    </source>
</evidence>
<feature type="transmembrane region" description="Helical" evidence="7">
    <location>
        <begin position="135"/>
        <end position="154"/>
    </location>
</feature>
<keyword evidence="5 7" id="KW-1133">Transmembrane helix</keyword>
<name>A0A1C3WP54_9HYPH</name>
<evidence type="ECO:0000313" key="9">
    <source>
        <dbReference type="EMBL" id="SCB41708.1"/>
    </source>
</evidence>
<dbReference type="OrthoDB" id="9809103at2"/>
<dbReference type="GO" id="GO:0055085">
    <property type="term" value="P:transmembrane transport"/>
    <property type="evidence" value="ECO:0007669"/>
    <property type="project" value="InterPro"/>
</dbReference>
<evidence type="ECO:0000259" key="8">
    <source>
        <dbReference type="PROSITE" id="PS50928"/>
    </source>
</evidence>
<keyword evidence="6 7" id="KW-0472">Membrane</keyword>
<organism evidence="9 10">
    <name type="scientific">Rhizobium lusitanum</name>
    <dbReference type="NCBI Taxonomy" id="293958"/>
    <lineage>
        <taxon>Bacteria</taxon>
        <taxon>Pseudomonadati</taxon>
        <taxon>Pseudomonadota</taxon>
        <taxon>Alphaproteobacteria</taxon>
        <taxon>Hyphomicrobiales</taxon>
        <taxon>Rhizobiaceae</taxon>
        <taxon>Rhizobium/Agrobacterium group</taxon>
        <taxon>Rhizobium</taxon>
    </lineage>
</organism>
<feature type="transmembrane region" description="Helical" evidence="7">
    <location>
        <begin position="191"/>
        <end position="214"/>
    </location>
</feature>
<evidence type="ECO:0000256" key="6">
    <source>
        <dbReference type="ARBA" id="ARBA00023136"/>
    </source>
</evidence>
<dbReference type="GO" id="GO:0005886">
    <property type="term" value="C:plasma membrane"/>
    <property type="evidence" value="ECO:0007669"/>
    <property type="project" value="UniProtKB-SubCell"/>
</dbReference>
<feature type="transmembrane region" description="Helical" evidence="7">
    <location>
        <begin position="101"/>
        <end position="123"/>
    </location>
</feature>
<keyword evidence="9" id="KW-0762">Sugar transport</keyword>
<evidence type="ECO:0000256" key="1">
    <source>
        <dbReference type="ARBA" id="ARBA00004651"/>
    </source>
</evidence>
<gene>
    <name evidence="9" type="ORF">GA0061101_11460</name>
</gene>
<evidence type="ECO:0000256" key="5">
    <source>
        <dbReference type="ARBA" id="ARBA00022989"/>
    </source>
</evidence>
<accession>A0A1C3WP54</accession>
<dbReference type="PANTHER" id="PTHR32243:SF18">
    <property type="entry name" value="INNER MEMBRANE ABC TRANSPORTER PERMEASE PROTEIN YCJP"/>
    <property type="match status" value="1"/>
</dbReference>
<keyword evidence="3" id="KW-1003">Cell membrane</keyword>
<feature type="transmembrane region" description="Helical" evidence="7">
    <location>
        <begin position="7"/>
        <end position="29"/>
    </location>
</feature>
<dbReference type="CDD" id="cd06261">
    <property type="entry name" value="TM_PBP2"/>
    <property type="match status" value="1"/>
</dbReference>
<reference evidence="9 10" key="1">
    <citation type="submission" date="2016-08" db="EMBL/GenBank/DDBJ databases">
        <authorList>
            <person name="Seilhamer J.J."/>
        </authorList>
    </citation>
    <scope>NUCLEOTIDE SEQUENCE [LARGE SCALE GENOMIC DNA]</scope>
    <source>
        <strain evidence="9 10">P1-7</strain>
    </source>
</reference>
<dbReference type="AlphaFoldDB" id="A0A1C3WP54"/>
<dbReference type="PROSITE" id="PS50928">
    <property type="entry name" value="ABC_TM1"/>
    <property type="match status" value="1"/>
</dbReference>